<accession>A0AAV1YA99</accession>
<dbReference type="InterPro" id="IPR044790">
    <property type="entry name" value="MD26C-like"/>
</dbReference>
<organism evidence="1 2">
    <name type="scientific">Lupinus luteus</name>
    <name type="common">European yellow lupine</name>
    <dbReference type="NCBI Taxonomy" id="3873"/>
    <lineage>
        <taxon>Eukaryota</taxon>
        <taxon>Viridiplantae</taxon>
        <taxon>Streptophyta</taxon>
        <taxon>Embryophyta</taxon>
        <taxon>Tracheophyta</taxon>
        <taxon>Spermatophyta</taxon>
        <taxon>Magnoliopsida</taxon>
        <taxon>eudicotyledons</taxon>
        <taxon>Gunneridae</taxon>
        <taxon>Pentapetalae</taxon>
        <taxon>rosids</taxon>
        <taxon>fabids</taxon>
        <taxon>Fabales</taxon>
        <taxon>Fabaceae</taxon>
        <taxon>Papilionoideae</taxon>
        <taxon>50 kb inversion clade</taxon>
        <taxon>genistoids sensu lato</taxon>
        <taxon>core genistoids</taxon>
        <taxon>Genisteae</taxon>
        <taxon>Lupinus</taxon>
    </lineage>
</organism>
<evidence type="ECO:0000313" key="1">
    <source>
        <dbReference type="EMBL" id="CAL0330014.1"/>
    </source>
</evidence>
<evidence type="ECO:0000313" key="2">
    <source>
        <dbReference type="Proteomes" id="UP001497480"/>
    </source>
</evidence>
<sequence length="120" mass="13915">MDLDNYRSILESASVDIWTLINAALVVASVDYANEFKHRREGIMKHIYTTMLASPPCRNCVTNNNVEIKKHVEEELNPRGGLFNDEKKKNKNVLEIKQQLEYSNLILNLTTHCFLFIFND</sequence>
<reference evidence="1 2" key="1">
    <citation type="submission" date="2024-03" db="EMBL/GenBank/DDBJ databases">
        <authorList>
            <person name="Martinez-Hernandez J."/>
        </authorList>
    </citation>
    <scope>NUCLEOTIDE SEQUENCE [LARGE SCALE GENOMIC DNA]</scope>
</reference>
<evidence type="ECO:0008006" key="3">
    <source>
        <dbReference type="Google" id="ProtNLM"/>
    </source>
</evidence>
<dbReference type="PANTHER" id="PTHR47210:SF1">
    <property type="entry name" value="MEDIATOR OF RNA POLYMERASE II TRANSCRIPTION SUBUNIT 26C-RELATED"/>
    <property type="match status" value="1"/>
</dbReference>
<dbReference type="Proteomes" id="UP001497480">
    <property type="component" value="Unassembled WGS sequence"/>
</dbReference>
<gene>
    <name evidence="1" type="ORF">LLUT_LOCUS31074</name>
</gene>
<dbReference type="AlphaFoldDB" id="A0AAV1YA99"/>
<comment type="caution">
    <text evidence="1">The sequence shown here is derived from an EMBL/GenBank/DDBJ whole genome shotgun (WGS) entry which is preliminary data.</text>
</comment>
<keyword evidence="2" id="KW-1185">Reference proteome</keyword>
<proteinExistence type="predicted"/>
<name>A0AAV1YA99_LUPLU</name>
<dbReference type="EMBL" id="CAXHTB010000022">
    <property type="protein sequence ID" value="CAL0330014.1"/>
    <property type="molecule type" value="Genomic_DNA"/>
</dbReference>
<protein>
    <recommendedName>
        <fullName evidence="3">Thiol oxidase</fullName>
    </recommendedName>
</protein>
<dbReference type="PANTHER" id="PTHR47210">
    <property type="entry name" value="MEDIATOR OF RNA POLYMERASE II TRANSCRIPTION SUBUNIT 26C-RELATED"/>
    <property type="match status" value="1"/>
</dbReference>